<accession>A0A939EMW8</accession>
<evidence type="ECO:0000256" key="1">
    <source>
        <dbReference type="ARBA" id="ARBA00001947"/>
    </source>
</evidence>
<dbReference type="PANTHER" id="PTHR37418">
    <property type="entry name" value="3-KETO-5-AMINOHEXANOATE CLEAVAGE ENZYME-RELATED"/>
    <property type="match status" value="1"/>
</dbReference>
<organism evidence="5 6">
    <name type="scientific">Roseibium limicola</name>
    <dbReference type="NCBI Taxonomy" id="2816037"/>
    <lineage>
        <taxon>Bacteria</taxon>
        <taxon>Pseudomonadati</taxon>
        <taxon>Pseudomonadota</taxon>
        <taxon>Alphaproteobacteria</taxon>
        <taxon>Hyphomicrobiales</taxon>
        <taxon>Stappiaceae</taxon>
        <taxon>Roseibium</taxon>
    </lineage>
</organism>
<keyword evidence="6" id="KW-1185">Reference proteome</keyword>
<evidence type="ECO:0000256" key="3">
    <source>
        <dbReference type="ARBA" id="ARBA00022723"/>
    </source>
</evidence>
<keyword evidence="4" id="KW-0862">Zinc</keyword>
<protein>
    <submittedName>
        <fullName evidence="5">3-keto-5-aminohexanoate cleavage protein</fullName>
    </submittedName>
</protein>
<keyword evidence="3" id="KW-0479">Metal-binding</keyword>
<reference evidence="5" key="1">
    <citation type="submission" date="2021-03" db="EMBL/GenBank/DDBJ databases">
        <title>Roseibium sp. CAU 1637 isolated from Incheon.</title>
        <authorList>
            <person name="Kim W."/>
        </authorList>
    </citation>
    <scope>NUCLEOTIDE SEQUENCE</scope>
    <source>
        <strain evidence="5">CAU 1637</strain>
    </source>
</reference>
<dbReference type="Gene3D" id="3.20.20.70">
    <property type="entry name" value="Aldolase class I"/>
    <property type="match status" value="1"/>
</dbReference>
<keyword evidence="2" id="KW-0808">Transferase</keyword>
<dbReference type="InterPro" id="IPR013785">
    <property type="entry name" value="Aldolase_TIM"/>
</dbReference>
<name>A0A939EMW8_9HYPH</name>
<proteinExistence type="predicted"/>
<dbReference type="RefSeq" id="WP_206937759.1">
    <property type="nucleotide sequence ID" value="NZ_JAFLNF010000001.1"/>
</dbReference>
<comment type="caution">
    <text evidence="5">The sequence shown here is derived from an EMBL/GenBank/DDBJ whole genome shotgun (WGS) entry which is preliminary data.</text>
</comment>
<dbReference type="Pfam" id="PF05853">
    <property type="entry name" value="BKACE"/>
    <property type="match status" value="1"/>
</dbReference>
<sequence>MAKPSRKIIITCAITGGIHTPSMSPHLPVNSDQIATHAIEAAAAGASILHLHARTAEDGRPTQDPAAFAEFLPRVKQSTDAVLNLTTGGSPTMTVEERLRPATHFAPEVASLNMGSMNFGLYPMLDRYKEFQHEWEPAYLEKTRDTVFKNTFKDIEFILESCSGNGTRFEFECYDTSHLYNLAHFRDRGLVKGPLFIQTVFGILGGIGTHPEDIAHMRRTADRLFGDDYVWSVLGAGRHQMPITTMAASMGGNVRVGLEDSLWDGPGTLAKTNADQVRRVRKVIEGLGLEVASPQEARQMLDLKGGDQVGF</sequence>
<dbReference type="GO" id="GO:0043720">
    <property type="term" value="F:3-keto-5-aminohexanoate cleavage activity"/>
    <property type="evidence" value="ECO:0007669"/>
    <property type="project" value="InterPro"/>
</dbReference>
<evidence type="ECO:0000313" key="6">
    <source>
        <dbReference type="Proteomes" id="UP000664779"/>
    </source>
</evidence>
<dbReference type="GO" id="GO:0046872">
    <property type="term" value="F:metal ion binding"/>
    <property type="evidence" value="ECO:0007669"/>
    <property type="project" value="UniProtKB-KW"/>
</dbReference>
<evidence type="ECO:0000256" key="4">
    <source>
        <dbReference type="ARBA" id="ARBA00022833"/>
    </source>
</evidence>
<dbReference type="PANTHER" id="PTHR37418:SF2">
    <property type="entry name" value="3-KETO-5-AMINOHEXANOATE CLEAVAGE ENZYME"/>
    <property type="match status" value="1"/>
</dbReference>
<gene>
    <name evidence="5" type="ORF">J0X15_01805</name>
</gene>
<evidence type="ECO:0000256" key="2">
    <source>
        <dbReference type="ARBA" id="ARBA00022679"/>
    </source>
</evidence>
<comment type="cofactor">
    <cofactor evidence="1">
        <name>Zn(2+)</name>
        <dbReference type="ChEBI" id="CHEBI:29105"/>
    </cofactor>
</comment>
<evidence type="ECO:0000313" key="5">
    <source>
        <dbReference type="EMBL" id="MBO0343939.1"/>
    </source>
</evidence>
<dbReference type="EMBL" id="JAFLNF010000001">
    <property type="protein sequence ID" value="MBO0343939.1"/>
    <property type="molecule type" value="Genomic_DNA"/>
</dbReference>
<dbReference type="AlphaFoldDB" id="A0A939EMW8"/>
<dbReference type="InterPro" id="IPR008567">
    <property type="entry name" value="BKACE"/>
</dbReference>
<dbReference type="Proteomes" id="UP000664779">
    <property type="component" value="Unassembled WGS sequence"/>
</dbReference>